<proteinExistence type="predicted"/>
<evidence type="ECO:0000256" key="1">
    <source>
        <dbReference type="ARBA" id="ARBA00004141"/>
    </source>
</evidence>
<dbReference type="Pfam" id="PF02140">
    <property type="entry name" value="SUEL_Lectin"/>
    <property type="match status" value="1"/>
</dbReference>
<dbReference type="Pfam" id="PF16489">
    <property type="entry name" value="GAIN"/>
    <property type="match status" value="1"/>
</dbReference>
<dbReference type="GO" id="GO:0030246">
    <property type="term" value="F:carbohydrate binding"/>
    <property type="evidence" value="ECO:0007669"/>
    <property type="project" value="InterPro"/>
</dbReference>
<evidence type="ECO:0000259" key="16">
    <source>
        <dbReference type="PROSITE" id="PS50228"/>
    </source>
</evidence>
<dbReference type="PANTHER" id="PTHR23192:SF71">
    <property type="entry name" value="ADHESION G PROTEIN-COUPLED RECEPTOR L1-RELATED"/>
    <property type="match status" value="1"/>
</dbReference>
<organism evidence="19 20">
    <name type="scientific">Sinocyclocheilus grahami</name>
    <name type="common">Dianchi golden-line fish</name>
    <name type="synonym">Barbus grahami</name>
    <dbReference type="NCBI Taxonomy" id="75366"/>
    <lineage>
        <taxon>Eukaryota</taxon>
        <taxon>Metazoa</taxon>
        <taxon>Chordata</taxon>
        <taxon>Craniata</taxon>
        <taxon>Vertebrata</taxon>
        <taxon>Euteleostomi</taxon>
        <taxon>Actinopterygii</taxon>
        <taxon>Neopterygii</taxon>
        <taxon>Teleostei</taxon>
        <taxon>Ostariophysi</taxon>
        <taxon>Cypriniformes</taxon>
        <taxon>Cyprinidae</taxon>
        <taxon>Cyprininae</taxon>
        <taxon>Sinocyclocheilus</taxon>
    </lineage>
</organism>
<dbReference type="PROSITE" id="PS50228">
    <property type="entry name" value="SUEL_LECTIN"/>
    <property type="match status" value="1"/>
</dbReference>
<protein>
    <submittedName>
        <fullName evidence="19">Adhesion G protein-coupled receptor L1-like</fullName>
    </submittedName>
</protein>
<dbReference type="Gene3D" id="1.20.1070.10">
    <property type="entry name" value="Rhodopsin 7-helix transmembrane proteins"/>
    <property type="match status" value="1"/>
</dbReference>
<feature type="region of interest" description="Disordered" evidence="12">
    <location>
        <begin position="487"/>
        <end position="522"/>
    </location>
</feature>
<feature type="transmembrane region" description="Helical" evidence="13">
    <location>
        <begin position="853"/>
        <end position="872"/>
    </location>
</feature>
<evidence type="ECO:0000256" key="14">
    <source>
        <dbReference type="SAM" id="SignalP"/>
    </source>
</evidence>
<keyword evidence="11" id="KW-1015">Disulfide bond</keyword>
<keyword evidence="3" id="KW-0964">Secreted</keyword>
<dbReference type="InterPro" id="IPR000832">
    <property type="entry name" value="GPCR_2_secretin-like"/>
</dbReference>
<feature type="domain" description="SUEL-type lectin" evidence="16">
    <location>
        <begin position="76"/>
        <end position="165"/>
    </location>
</feature>
<dbReference type="Pfam" id="PF02191">
    <property type="entry name" value="OLF"/>
    <property type="match status" value="1"/>
</dbReference>
<evidence type="ECO:0000256" key="13">
    <source>
        <dbReference type="SAM" id="Phobius"/>
    </source>
</evidence>
<evidence type="ECO:0000256" key="11">
    <source>
        <dbReference type="PROSITE-ProRule" id="PRU00446"/>
    </source>
</evidence>
<comment type="subcellular location">
    <subcellularLocation>
        <location evidence="1">Membrane</location>
        <topology evidence="1">Multi-pass membrane protein</topology>
    </subcellularLocation>
    <subcellularLocation>
        <location evidence="2">Secreted</location>
    </subcellularLocation>
</comment>
<sequence length="1400" mass="156297">RWTGEVWIIVMFLSALILTAPIHRRASIAETLMQCYISTNLMKKQMHPNLWQQIDKIPWIHCRAAMPFGLMRRELACEGYPIELRCPGSDVIMIETANYGRTDDKICDADPFQMENVQCYQPDAFKIMSHRCNNRTQCVVVAGADVFPDPCPGTYKYLEIQYECVPYKVDQKVFVCPGTLMRVLEPSSVREAEHQSGAWCKDPLQAGDRLYVMPWTPYRTDMLYEYASWDDYIQNRVTTTYKLPSRVDGTGFVVYDGAVFYNKERTRNIVKYDLRTRIKSGEAIIATANYHDTSPYRWGGKSDIDLAVDEHGLWVIYATEANSGRLVVSQVNPYTLRFEGTWQTSFEKRMASDAFVACGILYAIRSVYQDDDSEVGGDLILYAYDTRRNHEEPVRIPFPNPYQHISSISYNPRDNQLYVWNNYIVLRYPLEFNPLSTPLLSTTPPGALSTTVSMGFSPTSIPSMTFHPVGSINRAPAGRPITATVPVTIRPPRRPQGPRTPMCEGRVTRGVQWPPTHRGETVERPCPKGSLGIASYQCMTDDVVWNPRGPDLSNCTSPWVSQVAQKIKSGENAAHIASVLVNHTRGRVYAGDVTSSVRLMEQLLDILDSQLQALRPGNKESATRNYNKLQKRERTCRAFIQAVVQTVDNLLRLEALESWQDMNSTEQSHTATMLLDVMEKGAFLLANNLYGGHFSDRAPNIDLEVYVLNTEMELKDLFFPNSYDSDSTIQVSSSTIKQYSRNGQVKVVFTLYKNLGSFLSTQNATVKMRGESGGHSLAVNSHIISASMNKESSRVFLTDPVEFTLSTGYPGGVQGLILFVITWVGMVISLVCLALCISTFCCLRGLQSDRTTIHKNLCLTLFISQLLFLIGMDKTHYTVVCPVLAGLLHFFLLSVFCWLCMETVQLYVLMVEVFESETSRRKYYYLSAYGFPTLVVAISTAIDYRSYGGPKACWLRVDNYFIWTFIGPASLVILLNLAVLVITIHRMLRHSTVLKPDSSRFDNIKCWTLSSVTLLLLVSLTWIFGLLFMNDSSVVMAYLFTSFNAVHGMFIFLLHCALQKKVQKEYSKCLRQSPCCGHASSTGSHGSLKSSAHRGNNRYYGGSQSRHAPAQRQVTHTWASVPNISLTGICTPHFSLCPVEGTLSCSRESCGLEGVRLNGNYNNSYSLHGGSSDLLGGVPVGSGGVSGEVSPALLTPRGAEPAGGLRQNLPDAAALEKMIISELVQSNLRPSTDRYGNGPNSTMHRQDYATSTSHREPPQRPLPPLEKPRLPDKTRLPDKPLLPEKPRFLEHAQSVFYQSEEDLESFSAEITDGVGGAGPDSASLYARDRDSSYPDSSPEALGAEPHSTLPPDELYFSAGRQAHISAFYQPPPRRNNDEARPGLQPSQGEGDGQMQLVTSL</sequence>
<dbReference type="Pfam" id="PF02354">
    <property type="entry name" value="Latrophilin"/>
    <property type="match status" value="1"/>
</dbReference>
<dbReference type="CDD" id="cd22844">
    <property type="entry name" value="Gal_Rha_Lectin_LPHN1"/>
    <property type="match status" value="1"/>
</dbReference>
<dbReference type="Pfam" id="PF02793">
    <property type="entry name" value="HRM"/>
    <property type="match status" value="1"/>
</dbReference>
<dbReference type="PROSITE" id="PS50227">
    <property type="entry name" value="G_PROTEIN_RECEP_F2_3"/>
    <property type="match status" value="1"/>
</dbReference>
<feature type="transmembrane region" description="Helical" evidence="13">
    <location>
        <begin position="816"/>
        <end position="841"/>
    </location>
</feature>
<keyword evidence="9" id="KW-0675">Receptor</keyword>
<feature type="disulfide bond" evidence="11">
    <location>
        <begin position="176"/>
        <end position="358"/>
    </location>
</feature>
<dbReference type="GO" id="GO:0007166">
    <property type="term" value="P:cell surface receptor signaling pathway"/>
    <property type="evidence" value="ECO:0007669"/>
    <property type="project" value="InterPro"/>
</dbReference>
<feature type="compositionally biased region" description="Polar residues" evidence="12">
    <location>
        <begin position="1238"/>
        <end position="1252"/>
    </location>
</feature>
<feature type="transmembrane region" description="Helical" evidence="13">
    <location>
        <begin position="1006"/>
        <end position="1029"/>
    </location>
</feature>
<feature type="domain" description="Olfactomedin-like" evidence="18">
    <location>
        <begin position="175"/>
        <end position="434"/>
    </location>
</feature>
<keyword evidence="4 13" id="KW-0812">Transmembrane</keyword>
<dbReference type="FunFam" id="1.20.1070.10:FF:000200">
    <property type="entry name" value="Adhesion G protein-coupled receptor L3"/>
    <property type="match status" value="1"/>
</dbReference>
<dbReference type="Proteomes" id="UP000472262">
    <property type="component" value="Unassembled WGS sequence"/>
</dbReference>
<dbReference type="InterPro" id="IPR003924">
    <property type="entry name" value="GPCR_2_latrophilin"/>
</dbReference>
<keyword evidence="6 13" id="KW-1133">Transmembrane helix</keyword>
<dbReference type="InterPro" id="IPR032471">
    <property type="entry name" value="AGRL2-4_GAIN_subdom_A"/>
</dbReference>
<dbReference type="GO" id="GO:0016020">
    <property type="term" value="C:membrane"/>
    <property type="evidence" value="ECO:0007669"/>
    <property type="project" value="UniProtKB-SubCell"/>
</dbReference>
<dbReference type="InterPro" id="IPR003112">
    <property type="entry name" value="Olfac-like_dom"/>
</dbReference>
<dbReference type="FunFam" id="1.25.40.610:FF:000001">
    <property type="entry name" value="Adhesion G protein-coupled receptor L2"/>
    <property type="match status" value="1"/>
</dbReference>
<keyword evidence="20" id="KW-1185">Reference proteome</keyword>
<dbReference type="InterPro" id="IPR017981">
    <property type="entry name" value="GPCR_2-like_7TM"/>
</dbReference>
<evidence type="ECO:0000256" key="7">
    <source>
        <dbReference type="ARBA" id="ARBA00023040"/>
    </source>
</evidence>
<evidence type="ECO:0000256" key="6">
    <source>
        <dbReference type="ARBA" id="ARBA00022989"/>
    </source>
</evidence>
<feature type="chain" id="PRO_5025534901" evidence="14">
    <location>
        <begin position="20"/>
        <end position="1400"/>
    </location>
</feature>
<reference evidence="19" key="2">
    <citation type="submission" date="2025-09" db="UniProtKB">
        <authorList>
            <consortium name="Ensembl"/>
        </authorList>
    </citation>
    <scope>IDENTIFICATION</scope>
</reference>
<dbReference type="Gene3D" id="2.60.120.740">
    <property type="match status" value="1"/>
</dbReference>
<dbReference type="InterPro" id="IPR000922">
    <property type="entry name" value="Lectin_gal-bd_dom"/>
</dbReference>
<dbReference type="PRINTS" id="PR00249">
    <property type="entry name" value="GPCRSECRETIN"/>
</dbReference>
<evidence type="ECO:0000256" key="3">
    <source>
        <dbReference type="ARBA" id="ARBA00022525"/>
    </source>
</evidence>
<evidence type="ECO:0000256" key="5">
    <source>
        <dbReference type="ARBA" id="ARBA00022737"/>
    </source>
</evidence>
<dbReference type="SUPFAM" id="SSF81321">
    <property type="entry name" value="Family A G protein-coupled receptor-like"/>
    <property type="match status" value="1"/>
</dbReference>
<evidence type="ECO:0000313" key="19">
    <source>
        <dbReference type="Ensembl" id="ENSSGRP00000067615.1"/>
    </source>
</evidence>
<keyword evidence="10" id="KW-0807">Transducer</keyword>
<name>A0A672Q1W4_SINGR</name>
<dbReference type="SMART" id="SM00284">
    <property type="entry name" value="OLF"/>
    <property type="match status" value="1"/>
</dbReference>
<dbReference type="InterPro" id="IPR036445">
    <property type="entry name" value="GPCR_2_extracell_dom_sf"/>
</dbReference>
<dbReference type="InterPro" id="IPR046338">
    <property type="entry name" value="GAIN_dom_sf"/>
</dbReference>
<dbReference type="GO" id="GO:0004930">
    <property type="term" value="F:G protein-coupled receptor activity"/>
    <property type="evidence" value="ECO:0007669"/>
    <property type="project" value="UniProtKB-KW"/>
</dbReference>
<keyword evidence="7" id="KW-0297">G-protein coupled receptor</keyword>
<dbReference type="InterPro" id="IPR050605">
    <property type="entry name" value="Olfactomedin-like_domain"/>
</dbReference>
<feature type="signal peptide" evidence="14">
    <location>
        <begin position="1"/>
        <end position="19"/>
    </location>
</feature>
<dbReference type="InterPro" id="IPR001879">
    <property type="entry name" value="GPCR_2_extracellular_dom"/>
</dbReference>
<evidence type="ECO:0000256" key="10">
    <source>
        <dbReference type="ARBA" id="ARBA00023224"/>
    </source>
</evidence>
<evidence type="ECO:0000256" key="8">
    <source>
        <dbReference type="ARBA" id="ARBA00023136"/>
    </source>
</evidence>
<feature type="domain" description="G-protein coupled receptors family 2 profile 2" evidence="17">
    <location>
        <begin position="818"/>
        <end position="1059"/>
    </location>
</feature>
<evidence type="ECO:0000259" key="18">
    <source>
        <dbReference type="PROSITE" id="PS51132"/>
    </source>
</evidence>
<dbReference type="SMART" id="SM00008">
    <property type="entry name" value="HormR"/>
    <property type="match status" value="1"/>
</dbReference>
<feature type="region of interest" description="Disordered" evidence="12">
    <location>
        <begin position="1310"/>
        <end position="1400"/>
    </location>
</feature>
<dbReference type="Pfam" id="PF00002">
    <property type="entry name" value="7tm_2"/>
    <property type="match status" value="1"/>
</dbReference>
<feature type="region of interest" description="Disordered" evidence="12">
    <location>
        <begin position="1229"/>
        <end position="1285"/>
    </location>
</feature>
<dbReference type="PANTHER" id="PTHR23192">
    <property type="entry name" value="OLFACTOMEDIN-RELATED"/>
    <property type="match status" value="1"/>
</dbReference>
<feature type="transmembrane region" description="Helical" evidence="13">
    <location>
        <begin position="962"/>
        <end position="985"/>
    </location>
</feature>
<dbReference type="PRINTS" id="PR01444">
    <property type="entry name" value="LATROPHILIN"/>
</dbReference>
<evidence type="ECO:0000256" key="2">
    <source>
        <dbReference type="ARBA" id="ARBA00004613"/>
    </source>
</evidence>
<keyword evidence="14" id="KW-0732">Signal</keyword>
<feature type="domain" description="G-protein coupled receptors family 2 profile 1" evidence="15">
    <location>
        <begin position="503"/>
        <end position="559"/>
    </location>
</feature>
<dbReference type="PROSITE" id="PS51132">
    <property type="entry name" value="OLF"/>
    <property type="match status" value="1"/>
</dbReference>
<accession>A0A672Q1W4</accession>
<feature type="transmembrane region" description="Helical" evidence="13">
    <location>
        <begin position="1035"/>
        <end position="1058"/>
    </location>
</feature>
<feature type="compositionally biased region" description="Basic and acidic residues" evidence="12">
    <location>
        <begin position="1266"/>
        <end position="1285"/>
    </location>
</feature>
<evidence type="ECO:0000259" key="15">
    <source>
        <dbReference type="PROSITE" id="PS50227"/>
    </source>
</evidence>
<dbReference type="PROSITE" id="PS50261">
    <property type="entry name" value="G_PROTEIN_RECEP_F2_4"/>
    <property type="match status" value="1"/>
</dbReference>
<evidence type="ECO:0000256" key="12">
    <source>
        <dbReference type="SAM" id="MobiDB-lite"/>
    </source>
</evidence>
<evidence type="ECO:0000256" key="4">
    <source>
        <dbReference type="ARBA" id="ARBA00022692"/>
    </source>
</evidence>
<dbReference type="Gene3D" id="2.60.220.50">
    <property type="match status" value="1"/>
</dbReference>
<evidence type="ECO:0000313" key="20">
    <source>
        <dbReference type="Proteomes" id="UP000472262"/>
    </source>
</evidence>
<dbReference type="FunFam" id="2.60.120.740:FF:000001">
    <property type="entry name" value="Adhesion G protein-coupled receptor L2"/>
    <property type="match status" value="1"/>
</dbReference>
<dbReference type="InterPro" id="IPR003334">
    <property type="entry name" value="GPCR_2_latrophilin_rcpt_C"/>
</dbReference>
<evidence type="ECO:0000259" key="17">
    <source>
        <dbReference type="PROSITE" id="PS50261"/>
    </source>
</evidence>
<dbReference type="InterPro" id="IPR043159">
    <property type="entry name" value="Lectin_gal-bd_sf"/>
</dbReference>
<dbReference type="Gene3D" id="4.10.1240.10">
    <property type="entry name" value="GPCR, family 2, extracellular hormone receptor domain"/>
    <property type="match status" value="1"/>
</dbReference>
<feature type="transmembrane region" description="Helical" evidence="13">
    <location>
        <begin position="884"/>
        <end position="911"/>
    </location>
</feature>
<keyword evidence="5" id="KW-0677">Repeat</keyword>
<keyword evidence="8 13" id="KW-0472">Membrane</keyword>
<dbReference type="GO" id="GO:0005615">
    <property type="term" value="C:extracellular space"/>
    <property type="evidence" value="ECO:0007669"/>
    <property type="project" value="TreeGrafter"/>
</dbReference>
<dbReference type="Gene3D" id="1.25.40.610">
    <property type="match status" value="1"/>
</dbReference>
<dbReference type="Ensembl" id="ENSSGRT00000072070.1">
    <property type="protein sequence ID" value="ENSSGRP00000067615.1"/>
    <property type="gene ID" value="ENSSGRG00000034386.1"/>
</dbReference>
<evidence type="ECO:0000256" key="9">
    <source>
        <dbReference type="ARBA" id="ARBA00023170"/>
    </source>
</evidence>
<gene>
    <name evidence="19" type="primary">LOC107560572</name>
</gene>
<reference evidence="19" key="1">
    <citation type="submission" date="2025-08" db="UniProtKB">
        <authorList>
            <consortium name="Ensembl"/>
        </authorList>
    </citation>
    <scope>IDENTIFICATION</scope>
</reference>
<feature type="transmembrane region" description="Helical" evidence="13">
    <location>
        <begin position="923"/>
        <end position="942"/>
    </location>
</feature>